<evidence type="ECO:0000259" key="7">
    <source>
        <dbReference type="Pfam" id="PF00448"/>
    </source>
</evidence>
<feature type="domain" description="SRP54-type proteins GTP-binding" evidence="7">
    <location>
        <begin position="99"/>
        <end position="155"/>
    </location>
</feature>
<dbReference type="AlphaFoldDB" id="A0A2I4EVN4"/>
<evidence type="ECO:0000256" key="3">
    <source>
        <dbReference type="ARBA" id="ARBA00023134"/>
    </source>
</evidence>
<evidence type="ECO:0000259" key="8">
    <source>
        <dbReference type="Pfam" id="PF02881"/>
    </source>
</evidence>
<dbReference type="SUPFAM" id="SSF52540">
    <property type="entry name" value="P-loop containing nucleoside triphosphate hydrolases"/>
    <property type="match status" value="1"/>
</dbReference>
<dbReference type="InParanoid" id="A0A2I4EVN4"/>
<dbReference type="Pfam" id="PF02881">
    <property type="entry name" value="SRP54_N"/>
    <property type="match status" value="1"/>
</dbReference>
<dbReference type="GO" id="GO:0012505">
    <property type="term" value="C:endomembrane system"/>
    <property type="evidence" value="ECO:0007669"/>
    <property type="project" value="UniProtKB-SubCell"/>
</dbReference>
<dbReference type="GeneID" id="108993141"/>
<comment type="subcellular location">
    <subcellularLocation>
        <location evidence="6">Endomembrane system</location>
        <topology evidence="6">Peripheral membrane protein</topology>
        <orientation evidence="6">Cytoplasmic side</orientation>
    </subcellularLocation>
</comment>
<accession>A0A2I4EVN4</accession>
<name>A0A2I4EVN4_JUGRE</name>
<dbReference type="GO" id="GO:0005737">
    <property type="term" value="C:cytoplasm"/>
    <property type="evidence" value="ECO:0007669"/>
    <property type="project" value="UniProtKB-ARBA"/>
</dbReference>
<evidence type="ECO:0000313" key="10">
    <source>
        <dbReference type="RefSeq" id="XP_018823466.1"/>
    </source>
</evidence>
<dbReference type="KEGG" id="jre:108993141"/>
<dbReference type="Proteomes" id="UP000235220">
    <property type="component" value="Chromosome 15"/>
</dbReference>
<evidence type="ECO:0000256" key="1">
    <source>
        <dbReference type="ARBA" id="ARBA00008531"/>
    </source>
</evidence>
<comment type="similarity">
    <text evidence="1">Belongs to the GTP-binding SRP family.</text>
</comment>
<sequence length="175" mass="19594">MFLSIAGKANLEKSDLEPALKALKDRLMKKNVAEEITEKLSESVAASLEGKKLASFTRISSTVQIAMEEALVHILTPRRSIDILRDVHATREQKEALYVVVFISVDGVGKSTNLAKVAYWLLQHEINVMMAACDTFRSGAVEQLRTHARRLQVEHLILQPITRLSGFFTQRGFVC</sequence>
<dbReference type="Pfam" id="PF00448">
    <property type="entry name" value="SRP54"/>
    <property type="match status" value="1"/>
</dbReference>
<evidence type="ECO:0000256" key="5">
    <source>
        <dbReference type="ARBA" id="ARBA00023170"/>
    </source>
</evidence>
<dbReference type="GO" id="GO:0005525">
    <property type="term" value="F:GTP binding"/>
    <property type="evidence" value="ECO:0007669"/>
    <property type="project" value="UniProtKB-KW"/>
</dbReference>
<keyword evidence="3" id="KW-0342">GTP-binding</keyword>
<evidence type="ECO:0000256" key="2">
    <source>
        <dbReference type="ARBA" id="ARBA00022741"/>
    </source>
</evidence>
<dbReference type="Gene3D" id="3.40.50.300">
    <property type="entry name" value="P-loop containing nucleotide triphosphate hydrolases"/>
    <property type="match status" value="1"/>
</dbReference>
<dbReference type="GO" id="GO:0006614">
    <property type="term" value="P:SRP-dependent cotranslational protein targeting to membrane"/>
    <property type="evidence" value="ECO:0007669"/>
    <property type="project" value="InterPro"/>
</dbReference>
<keyword evidence="4" id="KW-0472">Membrane</keyword>
<dbReference type="SUPFAM" id="SSF47364">
    <property type="entry name" value="Domain of the SRP/SRP receptor G-proteins"/>
    <property type="match status" value="1"/>
</dbReference>
<dbReference type="InterPro" id="IPR036225">
    <property type="entry name" value="SRP/SRP_N"/>
</dbReference>
<dbReference type="STRING" id="51240.A0A2I4EVN4"/>
<dbReference type="OrthoDB" id="1727884at2759"/>
<dbReference type="InterPro" id="IPR013822">
    <property type="entry name" value="Signal_recog_particl_SRP54_hlx"/>
</dbReference>
<dbReference type="Gene3D" id="1.20.120.140">
    <property type="entry name" value="Signal recognition particle SRP54, nucleotide-binding domain"/>
    <property type="match status" value="1"/>
</dbReference>
<evidence type="ECO:0000256" key="4">
    <source>
        <dbReference type="ARBA" id="ARBA00023136"/>
    </source>
</evidence>
<proteinExistence type="inferred from homology"/>
<dbReference type="RefSeq" id="XP_018823466.1">
    <property type="nucleotide sequence ID" value="XM_018967921.2"/>
</dbReference>
<organism evidence="9 10">
    <name type="scientific">Juglans regia</name>
    <name type="common">English walnut</name>
    <dbReference type="NCBI Taxonomy" id="51240"/>
    <lineage>
        <taxon>Eukaryota</taxon>
        <taxon>Viridiplantae</taxon>
        <taxon>Streptophyta</taxon>
        <taxon>Embryophyta</taxon>
        <taxon>Tracheophyta</taxon>
        <taxon>Spermatophyta</taxon>
        <taxon>Magnoliopsida</taxon>
        <taxon>eudicotyledons</taxon>
        <taxon>Gunneridae</taxon>
        <taxon>Pentapetalae</taxon>
        <taxon>rosids</taxon>
        <taxon>fabids</taxon>
        <taxon>Fagales</taxon>
        <taxon>Juglandaceae</taxon>
        <taxon>Juglans</taxon>
    </lineage>
</organism>
<gene>
    <name evidence="10" type="primary">LOC108993141</name>
</gene>
<keyword evidence="5 10" id="KW-0675">Receptor</keyword>
<dbReference type="InterPro" id="IPR042101">
    <property type="entry name" value="SRP54_N_sf"/>
</dbReference>
<evidence type="ECO:0000256" key="6">
    <source>
        <dbReference type="ARBA" id="ARBA00029433"/>
    </source>
</evidence>
<dbReference type="PANTHER" id="PTHR43134">
    <property type="entry name" value="SIGNAL RECOGNITION PARTICLE RECEPTOR SUBUNIT ALPHA"/>
    <property type="match status" value="1"/>
</dbReference>
<dbReference type="InterPro" id="IPR000897">
    <property type="entry name" value="SRP54_GTPase_dom"/>
</dbReference>
<dbReference type="GO" id="GO:0016020">
    <property type="term" value="C:membrane"/>
    <property type="evidence" value="ECO:0007669"/>
    <property type="project" value="UniProtKB-ARBA"/>
</dbReference>
<keyword evidence="2" id="KW-0547">Nucleotide-binding</keyword>
<feature type="domain" description="Signal recognition particle SRP54 helical bundle" evidence="8">
    <location>
        <begin position="2"/>
        <end position="64"/>
    </location>
</feature>
<protein>
    <submittedName>
        <fullName evidence="10">Signal recognition particle receptor subunit alpha homolog isoform X1</fullName>
    </submittedName>
</protein>
<dbReference type="InterPro" id="IPR027417">
    <property type="entry name" value="P-loop_NTPase"/>
</dbReference>
<dbReference type="PANTHER" id="PTHR43134:SF1">
    <property type="entry name" value="SIGNAL RECOGNITION PARTICLE RECEPTOR SUBUNIT ALPHA"/>
    <property type="match status" value="1"/>
</dbReference>
<reference evidence="10" key="1">
    <citation type="submission" date="2025-08" db="UniProtKB">
        <authorList>
            <consortium name="RefSeq"/>
        </authorList>
    </citation>
    <scope>IDENTIFICATION</scope>
    <source>
        <tissue evidence="10">Leaves</tissue>
    </source>
</reference>
<evidence type="ECO:0000313" key="9">
    <source>
        <dbReference type="Proteomes" id="UP000235220"/>
    </source>
</evidence>
<keyword evidence="9" id="KW-1185">Reference proteome</keyword>